<dbReference type="KEGG" id="spad:DVK44_09075"/>
<dbReference type="EMBL" id="CP031194">
    <property type="protein sequence ID" value="AXG77823.1"/>
    <property type="molecule type" value="Genomic_DNA"/>
</dbReference>
<dbReference type="Gene3D" id="3.40.50.2000">
    <property type="entry name" value="Glycogen Phosphorylase B"/>
    <property type="match status" value="1"/>
</dbReference>
<evidence type="ECO:0000313" key="1">
    <source>
        <dbReference type="EMBL" id="AXG77823.1"/>
    </source>
</evidence>
<gene>
    <name evidence="1" type="ORF">DVK44_09075</name>
</gene>
<dbReference type="SUPFAM" id="SSF53756">
    <property type="entry name" value="UDP-Glycosyltransferase/glycogen phosphorylase"/>
    <property type="match status" value="1"/>
</dbReference>
<sequence>MTVVLIVAATRPQLAVLADSVRTFHELGAQVHLAGTFHLAPVSKELTAAELDGVRQLPRSVRGSSALRRKAAESPTGMRVWLQATGDNWLRAQARKADVLVALDSKAVYTVWRLAQHNRGAEALYGITPALRAVEALRDRGDAAPRRGMRDSLPSAAVVARDVRRSVSGLPAVVMRTATARPVMRSAVGARLWRGAVTAPGVPARLRVSASRYVAEGMESAGRTSGAAIALAAAASKVGDLGIRASLLDESVMKEISNGLVPGKLPQAVAAQLAHADDRFTRGDFPEAATALNRALTLNFHRVVHIDQLSSPLARKAGAYVEPLYASKVMRALGAPRGRRTPHAPAPTGRPLRLLVTTSGNANFLHHILSHFGDHPGVELRFLDLAAQKSLMRISWAGRRILEDRLAGDATDYQEEVERLIRPYLDWADTVFLDWAVGPASMLTTIDPGDTRIVVRLHSYEAFTRWPHSTDFSRIDDLVFVAPHVRDLVASLVPQLRGEHAPRTHVIDNAMELAGFARPKPAEARFRLGLIGIGQVAKDPLWAIEVLRLLRKEDDRYRLSLVGGDMSAKTSHATRDYLQRFEKKLAPLVKSGAVERLGATDDVASALTGIGTILSSSVREGCHVGLMEGAASGALPVARDWPFYAGRPNSARTLYPEGWVVETPEEAAERIRRHTGTEEAWRKAGAAASAHALTAWDWPVVRTHFERLFLGTE</sequence>
<dbReference type="OrthoDB" id="6713581at2"/>
<accession>A0A345HM99</accession>
<dbReference type="RefSeq" id="WP_114659189.1">
    <property type="nucleotide sequence ID" value="NZ_CP031194.1"/>
</dbReference>
<keyword evidence="1" id="KW-0808">Transferase</keyword>
<evidence type="ECO:0000313" key="2">
    <source>
        <dbReference type="Proteomes" id="UP000253868"/>
    </source>
</evidence>
<protein>
    <submittedName>
        <fullName evidence="1">Glycosyltransferase family 1 protein</fullName>
    </submittedName>
</protein>
<proteinExistence type="predicted"/>
<dbReference type="AlphaFoldDB" id="A0A345HM99"/>
<keyword evidence="2" id="KW-1185">Reference proteome</keyword>
<dbReference type="Proteomes" id="UP000253868">
    <property type="component" value="Chromosome"/>
</dbReference>
<organism evidence="1 2">
    <name type="scientific">Streptomyces paludis</name>
    <dbReference type="NCBI Taxonomy" id="2282738"/>
    <lineage>
        <taxon>Bacteria</taxon>
        <taxon>Bacillati</taxon>
        <taxon>Actinomycetota</taxon>
        <taxon>Actinomycetes</taxon>
        <taxon>Kitasatosporales</taxon>
        <taxon>Streptomycetaceae</taxon>
        <taxon>Streptomyces</taxon>
    </lineage>
</organism>
<reference evidence="2" key="1">
    <citation type="submission" date="2018-07" db="EMBL/GenBank/DDBJ databases">
        <authorList>
            <person name="Zhao J."/>
        </authorList>
    </citation>
    <scope>NUCLEOTIDE SEQUENCE [LARGE SCALE GENOMIC DNA]</scope>
    <source>
        <strain evidence="2">GSSD-12</strain>
    </source>
</reference>
<name>A0A345HM99_9ACTN</name>
<dbReference type="GO" id="GO:0016740">
    <property type="term" value="F:transferase activity"/>
    <property type="evidence" value="ECO:0007669"/>
    <property type="project" value="UniProtKB-KW"/>
</dbReference>